<protein>
    <submittedName>
        <fullName evidence="3">Uncharacterized protein</fullName>
    </submittedName>
</protein>
<reference evidence="3 5" key="3">
    <citation type="submission" date="2020-11" db="EMBL/GenBank/DDBJ databases">
        <title>Closed and high quality bacterial genomes of the OMM12 community.</title>
        <authorList>
            <person name="Marbouty M."/>
            <person name="Lamy-Besnier Q."/>
            <person name="Debarbieux L."/>
            <person name="Koszul R."/>
        </authorList>
    </citation>
    <scope>NUCLEOTIDE SEQUENCE [LARGE SCALE GENOMIC DNA]</scope>
    <source>
        <strain evidence="3 5">KB18</strain>
    </source>
</reference>
<evidence type="ECO:0000313" key="5">
    <source>
        <dbReference type="Proteomes" id="UP000596035"/>
    </source>
</evidence>
<dbReference type="EMBL" id="CP065321">
    <property type="protein sequence ID" value="QQR28833.1"/>
    <property type="molecule type" value="Genomic_DNA"/>
</dbReference>
<dbReference type="EMBL" id="CP021422">
    <property type="protein sequence ID" value="ASB39542.1"/>
    <property type="molecule type" value="Genomic_DNA"/>
</dbReference>
<name>A0A1Z2XM89_9FIRM</name>
<sequence>MKLRRFLNVYLALWLAFPCIVIIIWMMDYNLLIGTTGTAFRIQGILNCIAAVCGITLVFLHYRETEKALKNKITLAVIAGGVALVLLCWNFLCVLLNGAEEYHSFTSPDNTHTIVIMENVSLISGQVVLFERVNPFLIYPKERIITDDGHRPICAGEYSLVWDGDTVILSVSNGAGENETISVALDER</sequence>
<keyword evidence="1" id="KW-0472">Membrane</keyword>
<evidence type="ECO:0000256" key="1">
    <source>
        <dbReference type="SAM" id="Phobius"/>
    </source>
</evidence>
<dbReference type="KEGG" id="amur:ADH66_02030"/>
<keyword evidence="4" id="KW-1185">Reference proteome</keyword>
<gene>
    <name evidence="2" type="ORF">ADH66_02030</name>
    <name evidence="3" type="ORF">I5Q82_12060</name>
</gene>
<feature type="transmembrane region" description="Helical" evidence="1">
    <location>
        <begin position="39"/>
        <end position="61"/>
    </location>
</feature>
<keyword evidence="1" id="KW-1133">Transmembrane helix</keyword>
<accession>A0A1Z2XM89</accession>
<keyword evidence="1" id="KW-0812">Transmembrane</keyword>
<dbReference type="RefSeq" id="WP_066536323.1">
    <property type="nucleotide sequence ID" value="NZ_CP021422.1"/>
</dbReference>
<reference evidence="4" key="2">
    <citation type="submission" date="2017-05" db="EMBL/GenBank/DDBJ databases">
        <title>Improved OligoMM genomes.</title>
        <authorList>
            <person name="Garzetti D."/>
        </authorList>
    </citation>
    <scope>NUCLEOTIDE SEQUENCE [LARGE SCALE GENOMIC DNA]</scope>
    <source>
        <strain evidence="4">KB18</strain>
    </source>
</reference>
<reference evidence="2" key="1">
    <citation type="journal article" date="2017" name="Genome Announc.">
        <title>High-Quality Whole-Genome Sequences of the Oligo-Mouse-Microbiota Bacterial Community.</title>
        <authorList>
            <person name="Garzetti D."/>
            <person name="Brugiroux S."/>
            <person name="Bunk B."/>
            <person name="Pukall R."/>
            <person name="McCoy K.D."/>
            <person name="Macpherson A.J."/>
            <person name="Stecher B."/>
        </authorList>
    </citation>
    <scope>NUCLEOTIDE SEQUENCE</scope>
    <source>
        <strain evidence="2">KB18</strain>
    </source>
</reference>
<feature type="transmembrane region" description="Helical" evidence="1">
    <location>
        <begin position="7"/>
        <end position="27"/>
    </location>
</feature>
<proteinExistence type="predicted"/>
<evidence type="ECO:0000313" key="3">
    <source>
        <dbReference type="EMBL" id="QQR28833.1"/>
    </source>
</evidence>
<organism evidence="3 5">
    <name type="scientific">Acutalibacter muris</name>
    <dbReference type="NCBI Taxonomy" id="1796620"/>
    <lineage>
        <taxon>Bacteria</taxon>
        <taxon>Bacillati</taxon>
        <taxon>Bacillota</taxon>
        <taxon>Clostridia</taxon>
        <taxon>Eubacteriales</taxon>
        <taxon>Acutalibacteraceae</taxon>
        <taxon>Acutalibacter</taxon>
    </lineage>
</organism>
<dbReference type="Proteomes" id="UP000596035">
    <property type="component" value="Chromosome"/>
</dbReference>
<evidence type="ECO:0000313" key="2">
    <source>
        <dbReference type="EMBL" id="ASB39542.1"/>
    </source>
</evidence>
<dbReference type="Proteomes" id="UP000196710">
    <property type="component" value="Chromosome"/>
</dbReference>
<feature type="transmembrane region" description="Helical" evidence="1">
    <location>
        <begin position="73"/>
        <end position="92"/>
    </location>
</feature>
<evidence type="ECO:0000313" key="4">
    <source>
        <dbReference type="Proteomes" id="UP000196710"/>
    </source>
</evidence>
<dbReference type="AlphaFoldDB" id="A0A1Z2XM89"/>